<keyword evidence="2" id="KW-1185">Reference proteome</keyword>
<evidence type="ECO:0000313" key="1">
    <source>
        <dbReference type="EMBL" id="SFR63666.1"/>
    </source>
</evidence>
<name>A0A1I6IAE8_9FIRM</name>
<protein>
    <submittedName>
        <fullName evidence="1">ABC-type uncharacterized transport system, substrate-binding protein</fullName>
    </submittedName>
</protein>
<dbReference type="RefSeq" id="WP_092559229.1">
    <property type="nucleotide sequence ID" value="NZ_FOYZ01000002.1"/>
</dbReference>
<dbReference type="STRING" id="37658.SAMN05661086_00614"/>
<dbReference type="OrthoDB" id="9776955at2"/>
<dbReference type="EMBL" id="FOYZ01000002">
    <property type="protein sequence ID" value="SFR63666.1"/>
    <property type="molecule type" value="Genomic_DNA"/>
</dbReference>
<dbReference type="Pfam" id="PF04392">
    <property type="entry name" value="ABC_sub_bind"/>
    <property type="match status" value="1"/>
</dbReference>
<gene>
    <name evidence="1" type="ORF">SAMN05661086_00614</name>
</gene>
<reference evidence="1 2" key="1">
    <citation type="submission" date="2016-10" db="EMBL/GenBank/DDBJ databases">
        <authorList>
            <person name="de Groot N.N."/>
        </authorList>
    </citation>
    <scope>NUCLEOTIDE SEQUENCE [LARGE SCALE GENOMIC DNA]</scope>
    <source>
        <strain evidence="1 2">743A</strain>
    </source>
</reference>
<organism evidence="1 2">
    <name type="scientific">Anaeromicropila populeti</name>
    <dbReference type="NCBI Taxonomy" id="37658"/>
    <lineage>
        <taxon>Bacteria</taxon>
        <taxon>Bacillati</taxon>
        <taxon>Bacillota</taxon>
        <taxon>Clostridia</taxon>
        <taxon>Lachnospirales</taxon>
        <taxon>Lachnospiraceae</taxon>
        <taxon>Anaeromicropila</taxon>
    </lineage>
</organism>
<proteinExistence type="predicted"/>
<dbReference type="Proteomes" id="UP000199659">
    <property type="component" value="Unassembled WGS sequence"/>
</dbReference>
<accession>A0A1I6IAE8</accession>
<dbReference type="InterPro" id="IPR007487">
    <property type="entry name" value="ABC_transpt-TYRBP-like"/>
</dbReference>
<dbReference type="Gene3D" id="3.40.50.2300">
    <property type="match status" value="2"/>
</dbReference>
<dbReference type="PANTHER" id="PTHR35271:SF1">
    <property type="entry name" value="ABC TRANSPORTER, SUBSTRATE-BINDING LIPOPROTEIN"/>
    <property type="match status" value="1"/>
</dbReference>
<evidence type="ECO:0000313" key="2">
    <source>
        <dbReference type="Proteomes" id="UP000199659"/>
    </source>
</evidence>
<dbReference type="AlphaFoldDB" id="A0A1I6IAE8"/>
<dbReference type="PANTHER" id="PTHR35271">
    <property type="entry name" value="ABC TRANSPORTER, SUBSTRATE-BINDING LIPOPROTEIN-RELATED"/>
    <property type="match status" value="1"/>
</dbReference>
<dbReference type="PROSITE" id="PS51257">
    <property type="entry name" value="PROKAR_LIPOPROTEIN"/>
    <property type="match status" value="1"/>
</dbReference>
<sequence length="365" mass="41648">MNRCKVISLLLVFIIVVTGCSFGDWDFGENAGEKKEEQEEIELSEEGNSMPEKTFKILHIMSYQMSWEWTESQFKGFQDAMADVNVDYEVFSLDAKNKSTKAWMEKAGEEARNKIQELKPDLVYTSDEEALDYVTKYFVNTETPFVFSGVNEVKKQYGFEAADNITGVLELEHFASSVELFKMIVGDVKKIIVVFDTSSIWEASRKRMKEQAREFPEIEFTFLEPIKTYKEYKEIVKENEGKVDGMCLAGIYEFKDDSGENVPYEEVLKWTGENSSIPDFSFWIDSINYGTLCGTIISGYEQGFAAGKMAKEILVNGKTPSDFPMTPTEKGVAAINLKRANDLNLDIDSKTLLSSTVINKYYWEE</sequence>